<dbReference type="HOGENOM" id="CLU_160805_0_0_1"/>
<evidence type="ECO:0000256" key="1">
    <source>
        <dbReference type="SAM" id="MobiDB-lite"/>
    </source>
</evidence>
<evidence type="ECO:0000313" key="4">
    <source>
        <dbReference type="Proteomes" id="UP000008142"/>
    </source>
</evidence>
<keyword evidence="2" id="KW-0812">Transmembrane</keyword>
<feature type="transmembrane region" description="Helical" evidence="2">
    <location>
        <begin position="6"/>
        <end position="29"/>
    </location>
</feature>
<organism evidence="4">
    <name type="scientific">Ajellomyces capsulatus (strain H88)</name>
    <name type="common">Darling's disease fungus</name>
    <name type="synonym">Histoplasma capsulatum</name>
    <dbReference type="NCBI Taxonomy" id="544711"/>
    <lineage>
        <taxon>Eukaryota</taxon>
        <taxon>Fungi</taxon>
        <taxon>Dikarya</taxon>
        <taxon>Ascomycota</taxon>
        <taxon>Pezizomycotina</taxon>
        <taxon>Eurotiomycetes</taxon>
        <taxon>Eurotiomycetidae</taxon>
        <taxon>Onygenales</taxon>
        <taxon>Ajellomycetaceae</taxon>
        <taxon>Histoplasma</taxon>
    </lineage>
</organism>
<reference evidence="4" key="1">
    <citation type="submission" date="2008-07" db="EMBL/GenBank/DDBJ databases">
        <title>Annotation of Ajellomyces capsulatus strain H88.</title>
        <authorList>
            <person name="Champion M."/>
            <person name="Cuomo C."/>
            <person name="Ma L.-J."/>
            <person name="Henn M.R."/>
            <person name="Sil A."/>
            <person name="Goldman B."/>
            <person name="Young S.K."/>
            <person name="Kodira C.D."/>
            <person name="Zeng Q."/>
            <person name="Koehrsen M."/>
            <person name="Alvarado L."/>
            <person name="Berlin A."/>
            <person name="Borenstein D."/>
            <person name="Chen Z."/>
            <person name="Engels R."/>
            <person name="Freedman E."/>
            <person name="Gellesch M."/>
            <person name="Goldberg J."/>
            <person name="Griggs A."/>
            <person name="Gujja S."/>
            <person name="Heiman D."/>
            <person name="Hepburn T."/>
            <person name="Howarth C."/>
            <person name="Jen D."/>
            <person name="Larson L."/>
            <person name="Lewis B."/>
            <person name="Mehta T."/>
            <person name="Park D."/>
            <person name="Pearson M."/>
            <person name="Roberts A."/>
            <person name="Saif S."/>
            <person name="Shea T."/>
            <person name="Shenoy N."/>
            <person name="Sisk P."/>
            <person name="Stolte C."/>
            <person name="Sykes S."/>
            <person name="Walk T."/>
            <person name="White J."/>
            <person name="Yandava C."/>
            <person name="Klein B."/>
            <person name="McEwen J.G."/>
            <person name="Puccia R."/>
            <person name="Goldman G.H."/>
            <person name="Felipe M.S."/>
            <person name="Nino-Vega G."/>
            <person name="San-Blas G."/>
            <person name="Taylor J."/>
            <person name="Mendoza L."/>
            <person name="Galagan J."/>
            <person name="Nusbaum C."/>
            <person name="Birren B."/>
        </authorList>
    </citation>
    <scope>NUCLEOTIDE SEQUENCE [LARGE SCALE GENOMIC DNA]</scope>
    <source>
        <strain evidence="4">H88</strain>
    </source>
</reference>
<sequence>MQKDIVIVLIIFLLLAFMSVFAYLVHYFGSCFVRHSLRRTKPSPASEAASSSSSSSGGWRRRRRRKWGRKSWGSGGKEDEETEVVSGVRTRERNERSTHSRTPICWKLIGREGDISASILCKVDALGG</sequence>
<keyword evidence="2" id="KW-0472">Membrane</keyword>
<accession>F0UD75</accession>
<evidence type="ECO:0000313" key="3">
    <source>
        <dbReference type="EMBL" id="EGC42670.1"/>
    </source>
</evidence>
<name>F0UD75_AJEC8</name>
<dbReference type="Proteomes" id="UP000008142">
    <property type="component" value="Unassembled WGS sequence"/>
</dbReference>
<feature type="region of interest" description="Disordered" evidence="1">
    <location>
        <begin position="39"/>
        <end position="100"/>
    </location>
</feature>
<feature type="compositionally biased region" description="Basic and acidic residues" evidence="1">
    <location>
        <begin position="89"/>
        <end position="98"/>
    </location>
</feature>
<dbReference type="OMA" id="KWGRKSW"/>
<proteinExistence type="predicted"/>
<dbReference type="AlphaFoldDB" id="F0UD75"/>
<gene>
    <name evidence="3" type="ORF">HCEG_01885</name>
</gene>
<protein>
    <submittedName>
        <fullName evidence="3">Predicted protein</fullName>
    </submittedName>
</protein>
<keyword evidence="2" id="KW-1133">Transmembrane helix</keyword>
<feature type="compositionally biased region" description="Basic residues" evidence="1">
    <location>
        <begin position="59"/>
        <end position="69"/>
    </location>
</feature>
<dbReference type="EMBL" id="DS990637">
    <property type="protein sequence ID" value="EGC42670.1"/>
    <property type="molecule type" value="Genomic_DNA"/>
</dbReference>
<evidence type="ECO:0000256" key="2">
    <source>
        <dbReference type="SAM" id="Phobius"/>
    </source>
</evidence>